<name>A0A956NE09_UNCEI</name>
<gene>
    <name evidence="1" type="ORF">KDA27_14680</name>
</gene>
<evidence type="ECO:0000313" key="1">
    <source>
        <dbReference type="EMBL" id="MCA9757047.1"/>
    </source>
</evidence>
<dbReference type="Proteomes" id="UP000739538">
    <property type="component" value="Unassembled WGS sequence"/>
</dbReference>
<reference evidence="1" key="2">
    <citation type="journal article" date="2021" name="Microbiome">
        <title>Successional dynamics and alternative stable states in a saline activated sludge microbial community over 9 years.</title>
        <authorList>
            <person name="Wang Y."/>
            <person name="Ye J."/>
            <person name="Ju F."/>
            <person name="Liu L."/>
            <person name="Boyd J.A."/>
            <person name="Deng Y."/>
            <person name="Parks D.H."/>
            <person name="Jiang X."/>
            <person name="Yin X."/>
            <person name="Woodcroft B.J."/>
            <person name="Tyson G.W."/>
            <person name="Hugenholtz P."/>
            <person name="Polz M.F."/>
            <person name="Zhang T."/>
        </authorList>
    </citation>
    <scope>NUCLEOTIDE SEQUENCE</scope>
    <source>
        <strain evidence="1">HKST-UBA02</strain>
    </source>
</reference>
<comment type="caution">
    <text evidence="1">The sequence shown here is derived from an EMBL/GenBank/DDBJ whole genome shotgun (WGS) entry which is preliminary data.</text>
</comment>
<reference evidence="1" key="1">
    <citation type="submission" date="2020-04" db="EMBL/GenBank/DDBJ databases">
        <authorList>
            <person name="Zhang T."/>
        </authorList>
    </citation>
    <scope>NUCLEOTIDE SEQUENCE</scope>
    <source>
        <strain evidence="1">HKST-UBA02</strain>
    </source>
</reference>
<evidence type="ECO:0000313" key="2">
    <source>
        <dbReference type="Proteomes" id="UP000739538"/>
    </source>
</evidence>
<dbReference type="EMBL" id="JAGQHS010000078">
    <property type="protein sequence ID" value="MCA9757047.1"/>
    <property type="molecule type" value="Genomic_DNA"/>
</dbReference>
<sequence>MAESLGSFDVVAFGPHPDDVEMGIAGTLIKMVRAGKRILNVCMTRGEKGTYGTVDVRKKEFERANEIMGTNPLMLDFPDTAMVNDYEGKLRVARIVRETRPQVVFAPYHTNPFGHFDGSANVDHFATGELVRDGLKLARFRSLLPELEPYGVPYLYYYMVPKHISPTVVVDVTDVIDEVHAAIEAYATQMSIKKQRLGIHDTLDVIRRYTGLRINVPYGEGFYSDEALAFSVEGFFGPDTQS</sequence>
<protein>
    <submittedName>
        <fullName evidence="1">PIG-L family deacetylase</fullName>
    </submittedName>
</protein>
<dbReference type="InterPro" id="IPR024078">
    <property type="entry name" value="LmbE-like_dom_sf"/>
</dbReference>
<dbReference type="PANTHER" id="PTHR12993">
    <property type="entry name" value="N-ACETYLGLUCOSAMINYL-PHOSPHATIDYLINOSITOL DE-N-ACETYLASE-RELATED"/>
    <property type="match status" value="1"/>
</dbReference>
<dbReference type="GO" id="GO:0016811">
    <property type="term" value="F:hydrolase activity, acting on carbon-nitrogen (but not peptide) bonds, in linear amides"/>
    <property type="evidence" value="ECO:0007669"/>
    <property type="project" value="TreeGrafter"/>
</dbReference>
<dbReference type="PANTHER" id="PTHR12993:SF30">
    <property type="entry name" value="N-ACETYL-ALPHA-D-GLUCOSAMINYL L-MALATE DEACETYLASE 1"/>
    <property type="match status" value="1"/>
</dbReference>
<proteinExistence type="predicted"/>
<dbReference type="Pfam" id="PF02585">
    <property type="entry name" value="PIG-L"/>
    <property type="match status" value="1"/>
</dbReference>
<organism evidence="1 2">
    <name type="scientific">Eiseniibacteriota bacterium</name>
    <dbReference type="NCBI Taxonomy" id="2212470"/>
    <lineage>
        <taxon>Bacteria</taxon>
        <taxon>Candidatus Eiseniibacteriota</taxon>
    </lineage>
</organism>
<dbReference type="Gene3D" id="3.40.50.10320">
    <property type="entry name" value="LmbE-like"/>
    <property type="match status" value="1"/>
</dbReference>
<dbReference type="SUPFAM" id="SSF102588">
    <property type="entry name" value="LmbE-like"/>
    <property type="match status" value="1"/>
</dbReference>
<dbReference type="InterPro" id="IPR003737">
    <property type="entry name" value="GlcNAc_PI_deacetylase-related"/>
</dbReference>
<dbReference type="AlphaFoldDB" id="A0A956NE09"/>
<accession>A0A956NE09</accession>